<dbReference type="AlphaFoldDB" id="A0A937KC46"/>
<reference evidence="3" key="1">
    <citation type="submission" date="2021-01" db="EMBL/GenBank/DDBJ databases">
        <title>Fulvivirga kasyanovii gen. nov., sp nov., a novel member of the phylum Bacteroidetes isolated from seawater in a mussel farm.</title>
        <authorList>
            <person name="Zhao L.-H."/>
            <person name="Wang Z.-J."/>
        </authorList>
    </citation>
    <scope>NUCLEOTIDE SEQUENCE</scope>
    <source>
        <strain evidence="3">29W222</strain>
    </source>
</reference>
<name>A0A937KC46_9BACT</name>
<dbReference type="InterPro" id="IPR013538">
    <property type="entry name" value="ASHA1/2-like_C"/>
</dbReference>
<gene>
    <name evidence="3" type="ORF">JMN32_15790</name>
</gene>
<organism evidence="3 4">
    <name type="scientific">Fulvivirga marina</name>
    <dbReference type="NCBI Taxonomy" id="2494733"/>
    <lineage>
        <taxon>Bacteria</taxon>
        <taxon>Pseudomonadati</taxon>
        <taxon>Bacteroidota</taxon>
        <taxon>Cytophagia</taxon>
        <taxon>Cytophagales</taxon>
        <taxon>Fulvivirgaceae</taxon>
        <taxon>Fulvivirga</taxon>
    </lineage>
</organism>
<comment type="caution">
    <text evidence="3">The sequence shown here is derived from an EMBL/GenBank/DDBJ whole genome shotgun (WGS) entry which is preliminary data.</text>
</comment>
<dbReference type="Gene3D" id="3.30.530.20">
    <property type="match status" value="1"/>
</dbReference>
<evidence type="ECO:0000259" key="2">
    <source>
        <dbReference type="Pfam" id="PF08327"/>
    </source>
</evidence>
<comment type="similarity">
    <text evidence="1">Belongs to the AHA1 family.</text>
</comment>
<dbReference type="InterPro" id="IPR023393">
    <property type="entry name" value="START-like_dom_sf"/>
</dbReference>
<dbReference type="Pfam" id="PF08327">
    <property type="entry name" value="AHSA1"/>
    <property type="match status" value="1"/>
</dbReference>
<feature type="domain" description="Activator of Hsp90 ATPase homologue 1/2-like C-terminal" evidence="2">
    <location>
        <begin position="25"/>
        <end position="135"/>
    </location>
</feature>
<sequence length="136" mass="16144">MESVKDIGLTKDVGYQFGKRRTFDLSVEDVWEFMFSKEGLRLWLGTLFGDLELKQPFETQEGIRGELRVMKPFSHIRMSWAKEEWENTSTLQVRVLKAKYGATIVFHQEKLQDKTQRKEMKNYWDEVMENITEALS</sequence>
<evidence type="ECO:0000313" key="3">
    <source>
        <dbReference type="EMBL" id="MBL6447781.1"/>
    </source>
</evidence>
<dbReference type="SUPFAM" id="SSF55961">
    <property type="entry name" value="Bet v1-like"/>
    <property type="match status" value="1"/>
</dbReference>
<proteinExistence type="inferred from homology"/>
<accession>A0A937KC46</accession>
<protein>
    <submittedName>
        <fullName evidence="3">SRPBCC domain-containing protein</fullName>
    </submittedName>
</protein>
<dbReference type="Proteomes" id="UP000614216">
    <property type="component" value="Unassembled WGS sequence"/>
</dbReference>
<keyword evidence="4" id="KW-1185">Reference proteome</keyword>
<dbReference type="EMBL" id="JAEUGD010000053">
    <property type="protein sequence ID" value="MBL6447781.1"/>
    <property type="molecule type" value="Genomic_DNA"/>
</dbReference>
<evidence type="ECO:0000256" key="1">
    <source>
        <dbReference type="ARBA" id="ARBA00006817"/>
    </source>
</evidence>
<dbReference type="RefSeq" id="WP_202857317.1">
    <property type="nucleotide sequence ID" value="NZ_JAEUGD010000053.1"/>
</dbReference>
<evidence type="ECO:0000313" key="4">
    <source>
        <dbReference type="Proteomes" id="UP000614216"/>
    </source>
</evidence>